<dbReference type="KEGG" id="bih:BIP78_0112"/>
<sequence length="140" mass="15633">MERTELPAAFPLLFIASFVGIWIFVTWIASRASGWHRLAQRFGSPGPFASVGERVRFASAQIGWGNYGGALELRASTSGLYLAPIWAFRPFHPPLFIPWSEIVVHPARGPGAAPWLTVRSVPGVRIRFSRRAFTLLRPYL</sequence>
<protein>
    <submittedName>
        <fullName evidence="2">Uncharacterized protein</fullName>
    </submittedName>
</protein>
<keyword evidence="1" id="KW-1133">Transmembrane helix</keyword>
<dbReference type="EMBL" id="CP034928">
    <property type="protein sequence ID" value="QAA75880.1"/>
    <property type="molecule type" value="Genomic_DNA"/>
</dbReference>
<keyword evidence="1" id="KW-0472">Membrane</keyword>
<evidence type="ECO:0000256" key="1">
    <source>
        <dbReference type="SAM" id="Phobius"/>
    </source>
</evidence>
<feature type="transmembrane region" description="Helical" evidence="1">
    <location>
        <begin position="6"/>
        <end position="29"/>
    </location>
</feature>
<keyword evidence="1" id="KW-0812">Transmembrane</keyword>
<gene>
    <name evidence="2" type="ORF">BIP78_0112</name>
</gene>
<proteinExistence type="predicted"/>
<reference evidence="3" key="1">
    <citation type="submission" date="2018-12" db="EMBL/GenBank/DDBJ databases">
        <title>Complete genome sequence of an uncultured bacterium of the candidate phylum Bipolaricaulota.</title>
        <authorList>
            <person name="Kadnikov V.V."/>
            <person name="Mardanov A.V."/>
            <person name="Beletsky A.V."/>
            <person name="Frank Y.A."/>
            <person name="Karnachuk O.V."/>
            <person name="Ravin N.V."/>
        </authorList>
    </citation>
    <scope>NUCLEOTIDE SEQUENCE [LARGE SCALE GENOMIC DNA]</scope>
</reference>
<organism evidence="2 3">
    <name type="scientific">Bipolaricaulis sibiricus</name>
    <dbReference type="NCBI Taxonomy" id="2501609"/>
    <lineage>
        <taxon>Bacteria</taxon>
        <taxon>Candidatus Bipolaricaulota</taxon>
        <taxon>Candidatus Bipolaricaulia</taxon>
        <taxon>Candidatus Bipolaricaulales</taxon>
        <taxon>Candidatus Bipolaricaulaceae</taxon>
        <taxon>Candidatus Bipolaricaulis</taxon>
    </lineage>
</organism>
<evidence type="ECO:0000313" key="3">
    <source>
        <dbReference type="Proteomes" id="UP000287233"/>
    </source>
</evidence>
<accession>A0A410FSH7</accession>
<evidence type="ECO:0000313" key="2">
    <source>
        <dbReference type="EMBL" id="QAA75880.1"/>
    </source>
</evidence>
<name>A0A410FSH7_BIPS1</name>
<dbReference type="AlphaFoldDB" id="A0A410FSH7"/>
<dbReference type="Proteomes" id="UP000287233">
    <property type="component" value="Chromosome"/>
</dbReference>